<evidence type="ECO:0000313" key="2">
    <source>
        <dbReference type="EMBL" id="KAJ8872622.1"/>
    </source>
</evidence>
<reference evidence="2 3" key="1">
    <citation type="submission" date="2023-02" db="EMBL/GenBank/DDBJ databases">
        <title>LHISI_Scaffold_Assembly.</title>
        <authorList>
            <person name="Stuart O.P."/>
            <person name="Cleave R."/>
            <person name="Magrath M.J.L."/>
            <person name="Mikheyev A.S."/>
        </authorList>
    </citation>
    <scope>NUCLEOTIDE SEQUENCE [LARGE SCALE GENOMIC DNA]</scope>
    <source>
        <strain evidence="2">Daus_M_001</strain>
        <tissue evidence="2">Leg muscle</tissue>
    </source>
</reference>
<feature type="compositionally biased region" description="Basic and acidic residues" evidence="1">
    <location>
        <begin position="326"/>
        <end position="349"/>
    </location>
</feature>
<evidence type="ECO:0000256" key="1">
    <source>
        <dbReference type="SAM" id="MobiDB-lite"/>
    </source>
</evidence>
<organism evidence="2 3">
    <name type="scientific">Dryococelus australis</name>
    <dbReference type="NCBI Taxonomy" id="614101"/>
    <lineage>
        <taxon>Eukaryota</taxon>
        <taxon>Metazoa</taxon>
        <taxon>Ecdysozoa</taxon>
        <taxon>Arthropoda</taxon>
        <taxon>Hexapoda</taxon>
        <taxon>Insecta</taxon>
        <taxon>Pterygota</taxon>
        <taxon>Neoptera</taxon>
        <taxon>Polyneoptera</taxon>
        <taxon>Phasmatodea</taxon>
        <taxon>Verophasmatodea</taxon>
        <taxon>Anareolatae</taxon>
        <taxon>Phasmatidae</taxon>
        <taxon>Eurycanthinae</taxon>
        <taxon>Dryococelus</taxon>
    </lineage>
</organism>
<evidence type="ECO:0000313" key="3">
    <source>
        <dbReference type="Proteomes" id="UP001159363"/>
    </source>
</evidence>
<dbReference type="EMBL" id="JARBHB010000011">
    <property type="protein sequence ID" value="KAJ8872622.1"/>
    <property type="molecule type" value="Genomic_DNA"/>
</dbReference>
<name>A0ABQ9GKU2_9NEOP</name>
<feature type="region of interest" description="Disordered" evidence="1">
    <location>
        <begin position="419"/>
        <end position="456"/>
    </location>
</feature>
<sequence length="456" mass="50780">MSLRSIVHEAAMRDDLEFALRVRLRTRLLGTGENFRAVPYISRLRFASALIPVAIFSFGESFLWPGRVGMRTHATFTLTLGFNEQSKVFPSLRPLFAHPFGSAPDVFHARYISSNNCNYGREGSYGEQIKLCFFYFSFVEIKKIERETLSSVLHLAEVGSCRFLGLPHRRGAEIEAGWLEEGEGLWRTYPPIIYHEGKSDRGRTGPKLKSPGNSARCLRLSRRRERDFTLGANSSVSRLDHPPPTQAKWVRFPGGVVPGFSHVGVAPDDAAEEGEVELVPPPPNIPRSDKKNVQQFQANVLVVFVEAAGPSRCDHKPPGSTVAGRLPRETNAREKKINREKERERERERVSDWASGVPYSPPLAVHDRHDCYHVACVPLLPLKRGEYGAAPEYVGRGNGEITEKTRRSAISFATIPACENPGATPPGIEPGSSWWEVSSLTTAPPRPRGSPVKYCE</sequence>
<protein>
    <submittedName>
        <fullName evidence="2">Uncharacterized protein</fullName>
    </submittedName>
</protein>
<comment type="caution">
    <text evidence="2">The sequence shown here is derived from an EMBL/GenBank/DDBJ whole genome shotgun (WGS) entry which is preliminary data.</text>
</comment>
<proteinExistence type="predicted"/>
<gene>
    <name evidence="2" type="ORF">PR048_026230</name>
</gene>
<accession>A0ABQ9GKU2</accession>
<dbReference type="Proteomes" id="UP001159363">
    <property type="component" value="Chromosome 10"/>
</dbReference>
<keyword evidence="3" id="KW-1185">Reference proteome</keyword>
<feature type="region of interest" description="Disordered" evidence="1">
    <location>
        <begin position="312"/>
        <end position="349"/>
    </location>
</feature>